<comment type="caution">
    <text evidence="1">The sequence shown here is derived from an EMBL/GenBank/DDBJ whole genome shotgun (WGS) entry which is preliminary data.</text>
</comment>
<evidence type="ECO:0008006" key="3">
    <source>
        <dbReference type="Google" id="ProtNLM"/>
    </source>
</evidence>
<evidence type="ECO:0000313" key="1">
    <source>
        <dbReference type="EMBL" id="MTH52437.1"/>
    </source>
</evidence>
<dbReference type="RefSeq" id="WP_155110939.1">
    <property type="nucleotide sequence ID" value="NZ_WMIB01000001.1"/>
</dbReference>
<name>A0A7X2V387_9BACI</name>
<reference evidence="1 2" key="1">
    <citation type="journal article" date="2017" name="Int. J. Syst. Evol. Microbiol.">
        <title>Bacillus mangrovi sp. nov., isolated from a sediment sample from a mangrove forest.</title>
        <authorList>
            <person name="Gupta V."/>
            <person name="Singh P.K."/>
            <person name="Korpole S."/>
            <person name="Tanuku N.R.S."/>
            <person name="Pinnaka A.K."/>
        </authorList>
    </citation>
    <scope>NUCLEOTIDE SEQUENCE [LARGE SCALE GENOMIC DNA]</scope>
    <source>
        <strain evidence="1 2">KCTC 33872</strain>
    </source>
</reference>
<dbReference type="AlphaFoldDB" id="A0A7X2V387"/>
<proteinExistence type="predicted"/>
<accession>A0A7X2V387</accession>
<evidence type="ECO:0000313" key="2">
    <source>
        <dbReference type="Proteomes" id="UP000434639"/>
    </source>
</evidence>
<dbReference type="InterPro" id="IPR018392">
    <property type="entry name" value="LysM"/>
</dbReference>
<sequence>MKRLILLCSIALISYIIYYDLSAGTLPAPARDAVYASAPGPEETEKTYKELTVQSGESVLMLINRVNQHSIPVPLEEAAEDFERLNPGAEASSIRIGQTYKFPLYE</sequence>
<organism evidence="1 2">
    <name type="scientific">Metabacillus mangrovi</name>
    <dbReference type="NCBI Taxonomy" id="1491830"/>
    <lineage>
        <taxon>Bacteria</taxon>
        <taxon>Bacillati</taxon>
        <taxon>Bacillota</taxon>
        <taxon>Bacilli</taxon>
        <taxon>Bacillales</taxon>
        <taxon>Bacillaceae</taxon>
        <taxon>Metabacillus</taxon>
    </lineage>
</organism>
<dbReference type="OrthoDB" id="2691912at2"/>
<dbReference type="Proteomes" id="UP000434639">
    <property type="component" value="Unassembled WGS sequence"/>
</dbReference>
<dbReference type="EMBL" id="WMIB01000001">
    <property type="protein sequence ID" value="MTH52437.1"/>
    <property type="molecule type" value="Genomic_DNA"/>
</dbReference>
<keyword evidence="2" id="KW-1185">Reference proteome</keyword>
<dbReference type="CDD" id="cd00118">
    <property type="entry name" value="LysM"/>
    <property type="match status" value="1"/>
</dbReference>
<protein>
    <recommendedName>
        <fullName evidence="3">LysM domain-containing protein</fullName>
    </recommendedName>
</protein>
<gene>
    <name evidence="1" type="ORF">GKZ89_03385</name>
</gene>